<keyword evidence="5 6" id="KW-0472">Membrane</keyword>
<dbReference type="InterPro" id="IPR036259">
    <property type="entry name" value="MFS_trans_sf"/>
</dbReference>
<feature type="transmembrane region" description="Helical" evidence="6">
    <location>
        <begin position="6"/>
        <end position="22"/>
    </location>
</feature>
<evidence type="ECO:0000313" key="7">
    <source>
        <dbReference type="EMBL" id="KAK4564849.1"/>
    </source>
</evidence>
<evidence type="ECO:0000256" key="1">
    <source>
        <dbReference type="ARBA" id="ARBA00004141"/>
    </source>
</evidence>
<dbReference type="SUPFAM" id="SSF103473">
    <property type="entry name" value="MFS general substrate transporter"/>
    <property type="match status" value="1"/>
</dbReference>
<dbReference type="Pfam" id="PF00854">
    <property type="entry name" value="PTR2"/>
    <property type="match status" value="1"/>
</dbReference>
<feature type="transmembrane region" description="Helical" evidence="6">
    <location>
        <begin position="507"/>
        <end position="530"/>
    </location>
</feature>
<feature type="transmembrane region" description="Helical" evidence="6">
    <location>
        <begin position="249"/>
        <end position="271"/>
    </location>
</feature>
<accession>A0AAN7E955</accession>
<keyword evidence="3 6" id="KW-0812">Transmembrane</keyword>
<feature type="transmembrane region" description="Helical" evidence="6">
    <location>
        <begin position="550"/>
        <end position="569"/>
    </location>
</feature>
<keyword evidence="4 6" id="KW-1133">Transmembrane helix</keyword>
<dbReference type="PANTHER" id="PTHR11654">
    <property type="entry name" value="OLIGOPEPTIDE TRANSPORTER-RELATED"/>
    <property type="match status" value="1"/>
</dbReference>
<evidence type="ECO:0000256" key="3">
    <source>
        <dbReference type="ARBA" id="ARBA00022692"/>
    </source>
</evidence>
<dbReference type="AlphaFoldDB" id="A0AAN7E955"/>
<sequence>MSFFGTVQTAIVTVFVIWWSSWELKWEGGLVLVTILLGGIVVTGLSYYVMTWSIKKNGPVFTSAFNPLLVVFSFLLQTFVLGDSARLGRLGIQLRFTASTPVPLFTASQICHHQCEAKAKRVRYGRYLNRYEIYRPYRPERYEIVFLAVLISVYNSVCQSNSVTGFSKNPSTSFLLGKTSVLKLIMSNRCSSKIYRGVNEWYHYYIFFSKPALFILGFVLSHSLVELAVANILILFLTDNWNREHLPKAVVIMNLQDGVATILAVVLAHIADSYIGRFAMIVFTSIAYISGLVLLWYSAKFLSPSTEARMFYVAAVMIALGKSGRDPPLSAFFADQFIEKENPNIEEQEKIDSRANVWWRIAWFSGASIAFFCLSYQKTTWEKIFLVSALVMGANLLLFLFGFTFYYRKTPERSPVGNIVRVFKAAIYRRHLNYPRTEGGFHWKNHTPSRFYKNRIGQTCLLPKVPFLGWLDKAAIIDEQTPSISLEVQEDRGQLCTVEQVREVKGLFTLIPIWITFFGYSLLVATGNTFFLEQCSNMDFYIGNNVQVPLSSFIVLKSFISFIIPLLFWSKKARQQSVTRIRIGVGMVCSILSCIAARQVEVHRLNLIERIDPSDPTQIISMSVLWLVPQFSLLGLMVGLASNGLQEFFYNHVATSMRSYGPTFSDCVLGFGNFISIPLVLLFKSWFKDTINTSHLDRYYLALAILNFVFLCIYAYASSWYFNMESASNDMELEDIVLDGNDDITEFHPTGSLSSSGWRRKVAKVVTATRFYRRLMKMVLSQSPADIDSPEFVEGLPLIKEVLDDEPKHHED</sequence>
<feature type="transmembrane region" description="Helical" evidence="6">
    <location>
        <begin position="357"/>
        <end position="378"/>
    </location>
</feature>
<comment type="subcellular location">
    <subcellularLocation>
        <location evidence="1">Membrane</location>
        <topology evidence="1">Multi-pass membrane protein</topology>
    </subcellularLocation>
</comment>
<dbReference type="GO" id="GO:0022857">
    <property type="term" value="F:transmembrane transporter activity"/>
    <property type="evidence" value="ECO:0007669"/>
    <property type="project" value="InterPro"/>
</dbReference>
<evidence type="ECO:0000256" key="6">
    <source>
        <dbReference type="SAM" id="Phobius"/>
    </source>
</evidence>
<feature type="transmembrane region" description="Helical" evidence="6">
    <location>
        <begin position="144"/>
        <end position="166"/>
    </location>
</feature>
<feature type="transmembrane region" description="Helical" evidence="6">
    <location>
        <begin position="384"/>
        <end position="407"/>
    </location>
</feature>
<evidence type="ECO:0000256" key="4">
    <source>
        <dbReference type="ARBA" id="ARBA00022989"/>
    </source>
</evidence>
<feature type="transmembrane region" description="Helical" evidence="6">
    <location>
        <begin position="663"/>
        <end position="687"/>
    </location>
</feature>
<comment type="caution">
    <text evidence="7">The sequence shown here is derived from an EMBL/GenBank/DDBJ whole genome shotgun (WGS) entry which is preliminary data.</text>
</comment>
<reference evidence="7 8" key="1">
    <citation type="journal article" date="2023" name="G3 (Bethesda)">
        <title>A haplotype-resolved chromosome-scale genome for Quercus rubra L. provides insights into the genetics of adaptive traits for red oak species.</title>
        <authorList>
            <person name="Kapoor B."/>
            <person name="Jenkins J."/>
            <person name="Schmutz J."/>
            <person name="Zhebentyayeva T."/>
            <person name="Kuelheim C."/>
            <person name="Coggeshall M."/>
            <person name="Heim C."/>
            <person name="Lasky J.R."/>
            <person name="Leites L."/>
            <person name="Islam-Faridi N."/>
            <person name="Romero-Severson J."/>
            <person name="DeLeo V.L."/>
            <person name="Lucas S.M."/>
            <person name="Lazic D."/>
            <person name="Gailing O."/>
            <person name="Carlson J."/>
            <person name="Staton M."/>
        </authorList>
    </citation>
    <scope>NUCLEOTIDE SEQUENCE [LARGE SCALE GENOMIC DNA]</scope>
    <source>
        <strain evidence="7">Pseudo-F2</strain>
    </source>
</reference>
<dbReference type="SUPFAM" id="SSF103481">
    <property type="entry name" value="Multidrug resistance efflux transporter EmrE"/>
    <property type="match status" value="1"/>
</dbReference>
<name>A0AAN7E955_QUERU</name>
<dbReference type="InterPro" id="IPR037185">
    <property type="entry name" value="EmrE-like"/>
</dbReference>
<feature type="transmembrane region" description="Helical" evidence="6">
    <location>
        <begin position="212"/>
        <end position="237"/>
    </location>
</feature>
<dbReference type="Gene3D" id="1.20.1250.20">
    <property type="entry name" value="MFS general substrate transporter like domains"/>
    <property type="match status" value="1"/>
</dbReference>
<dbReference type="GO" id="GO:0016020">
    <property type="term" value="C:membrane"/>
    <property type="evidence" value="ECO:0007669"/>
    <property type="project" value="UniProtKB-SubCell"/>
</dbReference>
<evidence type="ECO:0000313" key="8">
    <source>
        <dbReference type="Proteomes" id="UP001324115"/>
    </source>
</evidence>
<dbReference type="EMBL" id="JAXUIC010000011">
    <property type="protein sequence ID" value="KAK4564849.1"/>
    <property type="molecule type" value="Genomic_DNA"/>
</dbReference>
<feature type="transmembrane region" description="Helical" evidence="6">
    <location>
        <begin position="29"/>
        <end position="49"/>
    </location>
</feature>
<feature type="transmembrane region" description="Helical" evidence="6">
    <location>
        <begin position="699"/>
        <end position="722"/>
    </location>
</feature>
<feature type="transmembrane region" description="Helical" evidence="6">
    <location>
        <begin position="277"/>
        <end position="299"/>
    </location>
</feature>
<feature type="transmembrane region" description="Helical" evidence="6">
    <location>
        <begin position="620"/>
        <end position="642"/>
    </location>
</feature>
<proteinExistence type="inferred from homology"/>
<keyword evidence="8" id="KW-1185">Reference proteome</keyword>
<dbReference type="InterPro" id="IPR000109">
    <property type="entry name" value="POT_fam"/>
</dbReference>
<dbReference type="Proteomes" id="UP001324115">
    <property type="component" value="Unassembled WGS sequence"/>
</dbReference>
<evidence type="ECO:0000256" key="2">
    <source>
        <dbReference type="ARBA" id="ARBA00005982"/>
    </source>
</evidence>
<feature type="transmembrane region" description="Helical" evidence="6">
    <location>
        <begin position="61"/>
        <end position="81"/>
    </location>
</feature>
<gene>
    <name evidence="7" type="ORF">RGQ29_006779</name>
</gene>
<organism evidence="7 8">
    <name type="scientific">Quercus rubra</name>
    <name type="common">Northern red oak</name>
    <name type="synonym">Quercus borealis</name>
    <dbReference type="NCBI Taxonomy" id="3512"/>
    <lineage>
        <taxon>Eukaryota</taxon>
        <taxon>Viridiplantae</taxon>
        <taxon>Streptophyta</taxon>
        <taxon>Embryophyta</taxon>
        <taxon>Tracheophyta</taxon>
        <taxon>Spermatophyta</taxon>
        <taxon>Magnoliopsida</taxon>
        <taxon>eudicotyledons</taxon>
        <taxon>Gunneridae</taxon>
        <taxon>Pentapetalae</taxon>
        <taxon>rosids</taxon>
        <taxon>fabids</taxon>
        <taxon>Fagales</taxon>
        <taxon>Fagaceae</taxon>
        <taxon>Quercus</taxon>
    </lineage>
</organism>
<protein>
    <submittedName>
        <fullName evidence="7">Uncharacterized protein</fullName>
    </submittedName>
</protein>
<comment type="similarity">
    <text evidence="2">Belongs to the major facilitator superfamily. Proton-dependent oligopeptide transporter (POT/PTR) (TC 2.A.17) family.</text>
</comment>
<evidence type="ECO:0000256" key="5">
    <source>
        <dbReference type="ARBA" id="ARBA00023136"/>
    </source>
</evidence>